<evidence type="ECO:0000313" key="1">
    <source>
        <dbReference type="EMBL" id="VEG55392.1"/>
    </source>
</evidence>
<proteinExistence type="predicted"/>
<evidence type="ECO:0000313" key="2">
    <source>
        <dbReference type="Proteomes" id="UP000279306"/>
    </source>
</evidence>
<sequence length="159" mass="17177">MPDHRITPELLGAVTCARAAPAARRCSLTARLTARLRAHRYDRMLAVGVSADPGSALAAHRTRLTSTTERQAVASALLRAVREARDPDVHSWRIPVHIVNVIAAADLIDQVRRRLQSPRPVGVLGMARLRLVLSDGAGPLYRFGRGDLTGRLGAALAEL</sequence>
<name>A0A448ISD7_MYCAU</name>
<protein>
    <submittedName>
        <fullName evidence="1">Uncharacterized protein</fullName>
    </submittedName>
</protein>
<keyword evidence="2" id="KW-1185">Reference proteome</keyword>
<dbReference type="KEGG" id="mauu:NCTC10437_02970"/>
<dbReference type="OrthoDB" id="4630055at2"/>
<accession>A0A448ISD7</accession>
<organism evidence="1 2">
    <name type="scientific">Mycolicibacterium aurum</name>
    <name type="common">Mycobacterium aurum</name>
    <dbReference type="NCBI Taxonomy" id="1791"/>
    <lineage>
        <taxon>Bacteria</taxon>
        <taxon>Bacillati</taxon>
        <taxon>Actinomycetota</taxon>
        <taxon>Actinomycetes</taxon>
        <taxon>Mycobacteriales</taxon>
        <taxon>Mycobacteriaceae</taxon>
        <taxon>Mycolicibacterium</taxon>
    </lineage>
</organism>
<gene>
    <name evidence="1" type="ORF">NCTC10437_02970</name>
</gene>
<dbReference type="EMBL" id="LR134356">
    <property type="protein sequence ID" value="VEG55392.1"/>
    <property type="molecule type" value="Genomic_DNA"/>
</dbReference>
<dbReference type="RefSeq" id="WP_083442979.1">
    <property type="nucleotide sequence ID" value="NZ_CVQQ01000002.1"/>
</dbReference>
<reference evidence="1 2" key="1">
    <citation type="submission" date="2018-12" db="EMBL/GenBank/DDBJ databases">
        <authorList>
            <consortium name="Pathogen Informatics"/>
        </authorList>
    </citation>
    <scope>NUCLEOTIDE SEQUENCE [LARGE SCALE GENOMIC DNA]</scope>
    <source>
        <strain evidence="1 2">NCTC10437</strain>
    </source>
</reference>
<dbReference type="AlphaFoldDB" id="A0A448ISD7"/>
<dbReference type="Proteomes" id="UP000279306">
    <property type="component" value="Chromosome"/>
</dbReference>